<evidence type="ECO:0000313" key="4">
    <source>
        <dbReference type="Proteomes" id="UP000600946"/>
    </source>
</evidence>
<dbReference type="RefSeq" id="WP_190028704.1">
    <property type="nucleotide sequence ID" value="NZ_BMUU01000012.1"/>
</dbReference>
<reference evidence="4" key="1">
    <citation type="journal article" date="2019" name="Int. J. Syst. Evol. Microbiol.">
        <title>The Global Catalogue of Microorganisms (GCM) 10K type strain sequencing project: providing services to taxonomists for standard genome sequencing and annotation.</title>
        <authorList>
            <consortium name="The Broad Institute Genomics Platform"/>
            <consortium name="The Broad Institute Genome Sequencing Center for Infectious Disease"/>
            <person name="Wu L."/>
            <person name="Ma J."/>
        </authorList>
    </citation>
    <scope>NUCLEOTIDE SEQUENCE [LARGE SCALE GENOMIC DNA]</scope>
    <source>
        <strain evidence="4">JCM 4594</strain>
    </source>
</reference>
<comment type="caution">
    <text evidence="3">The sequence shown here is derived from an EMBL/GenBank/DDBJ whole genome shotgun (WGS) entry which is preliminary data.</text>
</comment>
<dbReference type="EMBL" id="BMUU01000012">
    <property type="protein sequence ID" value="GGY57113.1"/>
    <property type="molecule type" value="Genomic_DNA"/>
</dbReference>
<organism evidence="3 4">
    <name type="scientific">Streptomyces xanthochromogenes</name>
    <dbReference type="NCBI Taxonomy" id="67384"/>
    <lineage>
        <taxon>Bacteria</taxon>
        <taxon>Bacillati</taxon>
        <taxon>Actinomycetota</taxon>
        <taxon>Actinomycetes</taxon>
        <taxon>Kitasatosporales</taxon>
        <taxon>Streptomycetaceae</taxon>
        <taxon>Streptomyces</taxon>
    </lineage>
</organism>
<proteinExistence type="predicted"/>
<dbReference type="InterPro" id="IPR019967">
    <property type="entry name" value="F420-dep_enz_PPOX_Rv0121"/>
</dbReference>
<dbReference type="Pfam" id="PF01243">
    <property type="entry name" value="PNPOx_N"/>
    <property type="match status" value="1"/>
</dbReference>
<dbReference type="Gene3D" id="2.30.110.10">
    <property type="entry name" value="Electron Transport, Fmn-binding Protein, Chain A"/>
    <property type="match status" value="1"/>
</dbReference>
<dbReference type="SUPFAM" id="SSF50475">
    <property type="entry name" value="FMN-binding split barrel"/>
    <property type="match status" value="1"/>
</dbReference>
<dbReference type="PANTHER" id="PTHR35176:SF2">
    <property type="entry name" value="F420H(2)-DEPENDENT REDUCTASE RV1155"/>
    <property type="match status" value="1"/>
</dbReference>
<dbReference type="PANTHER" id="PTHR35176">
    <property type="entry name" value="HEME OXYGENASE HI_0854-RELATED"/>
    <property type="match status" value="1"/>
</dbReference>
<keyword evidence="1" id="KW-0560">Oxidoreductase</keyword>
<dbReference type="InterPro" id="IPR012349">
    <property type="entry name" value="Split_barrel_FMN-bd"/>
</dbReference>
<protein>
    <submittedName>
        <fullName evidence="3">PPOX class F420-dependent oxidoreductase</fullName>
    </submittedName>
</protein>
<dbReference type="InterPro" id="IPR052019">
    <property type="entry name" value="F420H2_bilvrd_red/Heme_oxyg"/>
</dbReference>
<evidence type="ECO:0000256" key="1">
    <source>
        <dbReference type="ARBA" id="ARBA00023002"/>
    </source>
</evidence>
<dbReference type="InterPro" id="IPR011576">
    <property type="entry name" value="Pyridox_Oxase_N"/>
</dbReference>
<accession>A0ABQ3AJC7</accession>
<evidence type="ECO:0000313" key="3">
    <source>
        <dbReference type="EMBL" id="GGY57113.1"/>
    </source>
</evidence>
<name>A0ABQ3AJC7_9ACTN</name>
<sequence length="139" mass="15476">MNLSDTDARERFTGSSVARLATADAAGIPHVVPVTFAVDGDTIYFAIDHKPKRSTNLRRLRNISENPVVSVIADHYADDWSALWWARADGTAEIWEDDALRERAVELLQRKYPQYVETPPTGPVVAIHVEAWTGWGFAG</sequence>
<dbReference type="Proteomes" id="UP000600946">
    <property type="component" value="Unassembled WGS sequence"/>
</dbReference>
<gene>
    <name evidence="3" type="ORF">GCM10010326_59630</name>
</gene>
<feature type="domain" description="Pyridoxamine 5'-phosphate oxidase N-terminal" evidence="2">
    <location>
        <begin position="8"/>
        <end position="135"/>
    </location>
</feature>
<dbReference type="GeneID" id="96293867"/>
<dbReference type="NCBIfam" id="TIGR03668">
    <property type="entry name" value="Rv0121_F420"/>
    <property type="match status" value="1"/>
</dbReference>
<evidence type="ECO:0000259" key="2">
    <source>
        <dbReference type="Pfam" id="PF01243"/>
    </source>
</evidence>
<keyword evidence="4" id="KW-1185">Reference proteome</keyword>